<accession>A0AA89CML5</accession>
<evidence type="ECO:0000313" key="4">
    <source>
        <dbReference type="Proteomes" id="UP000030016"/>
    </source>
</evidence>
<dbReference type="Pfam" id="PF13739">
    <property type="entry name" value="PdaC"/>
    <property type="match status" value="1"/>
</dbReference>
<sequence>MNNFIFTGLIISLLSSTAPCTITSSKYVTQTNKSNLQSNLFRSRVKVVSKECKVKNDYFESDLKYPIIKGLKDKSIEKQINSMIENDVITFRDRLSKAAKKNKDKSIKENHKLLPYLAYTTFKVINVNDDFISFYIDYYELTGGAHGSTFRKSYNIDLKTGKVLNLNDVLKDIPNYKETIDKYIYDEISKKPEVYFIDSFKGIYGDISFNLDKSNLIIYFQQYEIAPYSSGIIEFKIPILSLSSF</sequence>
<proteinExistence type="predicted"/>
<dbReference type="InterPro" id="IPR021729">
    <property type="entry name" value="DUF3298"/>
</dbReference>
<dbReference type="InterPro" id="IPR025303">
    <property type="entry name" value="PdaC"/>
</dbReference>
<reference evidence="3 4" key="1">
    <citation type="submission" date="2014-01" db="EMBL/GenBank/DDBJ databases">
        <title>Plasmidome dynamics in the species complex Clostridium novyi sensu lato converts strains of independent lineages into distinctly different pathogens.</title>
        <authorList>
            <person name="Skarin H."/>
            <person name="Segerman B."/>
        </authorList>
    </citation>
    <scope>NUCLEOTIDE SEQUENCE [LARGE SCALE GENOMIC DNA]</scope>
    <source>
        <strain evidence="3 4">4570</strain>
    </source>
</reference>
<protein>
    <recommendedName>
        <fullName evidence="5">DUF3298 domain-containing protein</fullName>
    </recommendedName>
</protein>
<comment type="caution">
    <text evidence="3">The sequence shown here is derived from an EMBL/GenBank/DDBJ whole genome shotgun (WGS) entry which is preliminary data.</text>
</comment>
<dbReference type="Pfam" id="PF11738">
    <property type="entry name" value="DUF3298"/>
    <property type="match status" value="1"/>
</dbReference>
<dbReference type="EMBL" id="JDRX01000010">
    <property type="protein sequence ID" value="KGN02293.1"/>
    <property type="molecule type" value="Genomic_DNA"/>
</dbReference>
<evidence type="ECO:0000259" key="2">
    <source>
        <dbReference type="Pfam" id="PF13739"/>
    </source>
</evidence>
<evidence type="ECO:0000259" key="1">
    <source>
        <dbReference type="Pfam" id="PF11738"/>
    </source>
</evidence>
<organism evidence="3 4">
    <name type="scientific">Clostridium novyi A str. 4570</name>
    <dbReference type="NCBI Taxonomy" id="1444290"/>
    <lineage>
        <taxon>Bacteria</taxon>
        <taxon>Bacillati</taxon>
        <taxon>Bacillota</taxon>
        <taxon>Clostridia</taxon>
        <taxon>Eubacteriales</taxon>
        <taxon>Clostridiaceae</taxon>
        <taxon>Clostridium</taxon>
    </lineage>
</organism>
<feature type="domain" description="DUF3298" evidence="1">
    <location>
        <begin position="168"/>
        <end position="239"/>
    </location>
</feature>
<dbReference type="InterPro" id="IPR037126">
    <property type="entry name" value="PdaC/RsiV-like_sf"/>
</dbReference>
<name>A0AA89CML5_CLONO</name>
<evidence type="ECO:0008006" key="5">
    <source>
        <dbReference type="Google" id="ProtNLM"/>
    </source>
</evidence>
<dbReference type="Proteomes" id="UP000030016">
    <property type="component" value="Unassembled WGS sequence"/>
</dbReference>
<dbReference type="Gene3D" id="3.90.640.20">
    <property type="entry name" value="Heat-shock cognate protein, ATPase"/>
    <property type="match status" value="1"/>
</dbReference>
<gene>
    <name evidence="3" type="ORF">Z969_05860</name>
</gene>
<dbReference type="RefSeq" id="WP_039249637.1">
    <property type="nucleotide sequence ID" value="NZ_JDRX01000010.1"/>
</dbReference>
<feature type="domain" description="Deacetylase PdaC" evidence="2">
    <location>
        <begin position="53"/>
        <end position="149"/>
    </location>
</feature>
<evidence type="ECO:0000313" key="3">
    <source>
        <dbReference type="EMBL" id="KGN02293.1"/>
    </source>
</evidence>
<dbReference type="Gene3D" id="3.30.565.40">
    <property type="entry name" value="Fervidobacterium nodosum Rt17-B1 like"/>
    <property type="match status" value="1"/>
</dbReference>
<dbReference type="AlphaFoldDB" id="A0AA89CML5"/>